<comment type="caution">
    <text evidence="1">The sequence shown here is derived from an EMBL/GenBank/DDBJ whole genome shotgun (WGS) entry which is preliminary data.</text>
</comment>
<proteinExistence type="predicted"/>
<organism evidence="1 2">
    <name type="scientific">Clonostachys chloroleuca</name>
    <dbReference type="NCBI Taxonomy" id="1926264"/>
    <lineage>
        <taxon>Eukaryota</taxon>
        <taxon>Fungi</taxon>
        <taxon>Dikarya</taxon>
        <taxon>Ascomycota</taxon>
        <taxon>Pezizomycotina</taxon>
        <taxon>Sordariomycetes</taxon>
        <taxon>Hypocreomycetidae</taxon>
        <taxon>Hypocreales</taxon>
        <taxon>Bionectriaceae</taxon>
        <taxon>Clonostachys</taxon>
    </lineage>
</organism>
<keyword evidence="2" id="KW-1185">Reference proteome</keyword>
<protein>
    <submittedName>
        <fullName evidence="1">Uncharacterized protein</fullName>
    </submittedName>
</protein>
<gene>
    <name evidence="1" type="ORF">CCHLO57077_00013905</name>
</gene>
<evidence type="ECO:0000313" key="2">
    <source>
        <dbReference type="Proteomes" id="UP001160390"/>
    </source>
</evidence>
<sequence>MATAKNGGDILFEDPVTLRKSLPSPPRLVETEEDAALRAQIAILLHIDSYCIRCLEWDRPERRGEPRLCQGYSVSIVLQRRERGKPDRTSEGTATES</sequence>
<dbReference type="Proteomes" id="UP001160390">
    <property type="component" value="Unassembled WGS sequence"/>
</dbReference>
<reference evidence="1" key="1">
    <citation type="submission" date="2023-01" db="EMBL/GenBank/DDBJ databases">
        <authorList>
            <person name="Piombo E."/>
        </authorList>
    </citation>
    <scope>NUCLEOTIDE SEQUENCE</scope>
</reference>
<dbReference type="EMBL" id="CABFNP030000902">
    <property type="protein sequence ID" value="CAI6089102.1"/>
    <property type="molecule type" value="Genomic_DNA"/>
</dbReference>
<accession>A0AA35Q286</accession>
<name>A0AA35Q286_9HYPO</name>
<evidence type="ECO:0000313" key="1">
    <source>
        <dbReference type="EMBL" id="CAI6089102.1"/>
    </source>
</evidence>
<dbReference type="AlphaFoldDB" id="A0AA35Q286"/>